<gene>
    <name evidence="1" type="ORF">BDD14_5921</name>
</gene>
<dbReference type="EMBL" id="SHKW01000003">
    <property type="protein sequence ID" value="RZU35166.1"/>
    <property type="molecule type" value="Genomic_DNA"/>
</dbReference>
<keyword evidence="2" id="KW-1185">Reference proteome</keyword>
<dbReference type="OrthoDB" id="1921697at2"/>
<protein>
    <submittedName>
        <fullName evidence="1">Uncharacterized protein</fullName>
    </submittedName>
</protein>
<dbReference type="AlphaFoldDB" id="A0A4V2G301"/>
<evidence type="ECO:0000313" key="2">
    <source>
        <dbReference type="Proteomes" id="UP000292958"/>
    </source>
</evidence>
<dbReference type="Proteomes" id="UP000292958">
    <property type="component" value="Unassembled WGS sequence"/>
</dbReference>
<sequence>MKMKLDPDLAMEAKALVALAFRNGPIEDLHAGKPCAVCRGKPEVSHLSDDEMKVVMKSAVDALYRLLWQRDYDPVAYNEALAFGRRNTIHWDDPELKKPRRGSRPK</sequence>
<evidence type="ECO:0000313" key="1">
    <source>
        <dbReference type="EMBL" id="RZU35166.1"/>
    </source>
</evidence>
<organism evidence="1 2">
    <name type="scientific">Edaphobacter modestus</name>
    <dbReference type="NCBI Taxonomy" id="388466"/>
    <lineage>
        <taxon>Bacteria</taxon>
        <taxon>Pseudomonadati</taxon>
        <taxon>Acidobacteriota</taxon>
        <taxon>Terriglobia</taxon>
        <taxon>Terriglobales</taxon>
        <taxon>Acidobacteriaceae</taxon>
        <taxon>Edaphobacter</taxon>
    </lineage>
</organism>
<reference evidence="1 2" key="1">
    <citation type="submission" date="2019-02" db="EMBL/GenBank/DDBJ databases">
        <title>Genomic Encyclopedia of Archaeal and Bacterial Type Strains, Phase II (KMG-II): from individual species to whole genera.</title>
        <authorList>
            <person name="Goeker M."/>
        </authorList>
    </citation>
    <scope>NUCLEOTIDE SEQUENCE [LARGE SCALE GENOMIC DNA]</scope>
    <source>
        <strain evidence="1 2">DSM 18101</strain>
    </source>
</reference>
<proteinExistence type="predicted"/>
<comment type="caution">
    <text evidence="1">The sequence shown here is derived from an EMBL/GenBank/DDBJ whole genome shotgun (WGS) entry which is preliminary data.</text>
</comment>
<dbReference type="RefSeq" id="WP_130424367.1">
    <property type="nucleotide sequence ID" value="NZ_SHKW01000003.1"/>
</dbReference>
<accession>A0A4V2G301</accession>
<name>A0A4V2G301_9BACT</name>